<comment type="similarity">
    <text evidence="2">Belongs to the DoxX family.</text>
</comment>
<keyword evidence="6 7" id="KW-0472">Membrane</keyword>
<dbReference type="InterPro" id="IPR051907">
    <property type="entry name" value="DoxX-like_oxidoreductase"/>
</dbReference>
<dbReference type="HOGENOM" id="CLU_1473649_0_0_11"/>
<sequence>MNDTPSREAAHALALAEMAETDADGSTAGTRDIGLLILRLGVGAALVQAGLIKVADFSMTVQFMTEAGWRLPAFAAFMVTATETLSGVALLLGVLTPLAGSAALGAMLCAWAVNVSAAAFWSEPFNVPFLIGLGAAALIFTGAGGYSVDARLVTRLPWSTRVRVALLVLAFAVAVLTWVALYGVNPIHFTAPPAPPTP</sequence>
<feature type="transmembrane region" description="Helical" evidence="7">
    <location>
        <begin position="127"/>
        <end position="152"/>
    </location>
</feature>
<dbReference type="eggNOG" id="COG2259">
    <property type="taxonomic scope" value="Bacteria"/>
</dbReference>
<keyword evidence="4 7" id="KW-0812">Transmembrane</keyword>
<feature type="transmembrane region" description="Helical" evidence="7">
    <location>
        <begin position="164"/>
        <end position="184"/>
    </location>
</feature>
<evidence type="ECO:0000256" key="1">
    <source>
        <dbReference type="ARBA" id="ARBA00004651"/>
    </source>
</evidence>
<keyword evidence="3" id="KW-1003">Cell membrane</keyword>
<keyword evidence="5 7" id="KW-1133">Transmembrane helix</keyword>
<organism evidence="8 9">
    <name type="scientific">Mycolicibacterium vanbaalenii (strain DSM 7251 / JCM 13017 / BCRC 16820 / KCTC 9966 / NRRL B-24157 / PYR-1)</name>
    <name type="common">Mycobacterium vanbaalenii</name>
    <dbReference type="NCBI Taxonomy" id="350058"/>
    <lineage>
        <taxon>Bacteria</taxon>
        <taxon>Bacillati</taxon>
        <taxon>Actinomycetota</taxon>
        <taxon>Actinomycetes</taxon>
        <taxon>Mycobacteriales</taxon>
        <taxon>Mycobacteriaceae</taxon>
        <taxon>Mycolicibacterium</taxon>
    </lineage>
</organism>
<evidence type="ECO:0000313" key="9">
    <source>
        <dbReference type="Proteomes" id="UP000009159"/>
    </source>
</evidence>
<dbReference type="InterPro" id="IPR032808">
    <property type="entry name" value="DoxX"/>
</dbReference>
<feature type="transmembrane region" description="Helical" evidence="7">
    <location>
        <begin position="102"/>
        <end position="121"/>
    </location>
</feature>
<dbReference type="Pfam" id="PF07681">
    <property type="entry name" value="DoxX"/>
    <property type="match status" value="1"/>
</dbReference>
<evidence type="ECO:0000256" key="3">
    <source>
        <dbReference type="ARBA" id="ARBA00022475"/>
    </source>
</evidence>
<keyword evidence="9" id="KW-1185">Reference proteome</keyword>
<reference evidence="8" key="1">
    <citation type="submission" date="2006-12" db="EMBL/GenBank/DDBJ databases">
        <title>Complete sequence of Mycobacterium vanbaalenii PYR-1.</title>
        <authorList>
            <consortium name="US DOE Joint Genome Institute"/>
            <person name="Copeland A."/>
            <person name="Lucas S."/>
            <person name="Lapidus A."/>
            <person name="Barry K."/>
            <person name="Detter J.C."/>
            <person name="Glavina del Rio T."/>
            <person name="Hammon N."/>
            <person name="Israni S."/>
            <person name="Dalin E."/>
            <person name="Tice H."/>
            <person name="Pitluck S."/>
            <person name="Singan V."/>
            <person name="Schmutz J."/>
            <person name="Larimer F."/>
            <person name="Land M."/>
            <person name="Hauser L."/>
            <person name="Kyrpides N."/>
            <person name="Anderson I.J."/>
            <person name="Miller C."/>
            <person name="Richardson P."/>
        </authorList>
    </citation>
    <scope>NUCLEOTIDE SEQUENCE [LARGE SCALE GENOMIC DNA]</scope>
    <source>
        <strain evidence="8">PYR-1</strain>
    </source>
</reference>
<gene>
    <name evidence="8" type="ordered locus">Mvan_4574</name>
</gene>
<evidence type="ECO:0000256" key="4">
    <source>
        <dbReference type="ARBA" id="ARBA00022692"/>
    </source>
</evidence>
<protein>
    <submittedName>
        <fullName evidence="8">DoxX family protein</fullName>
    </submittedName>
</protein>
<dbReference type="Proteomes" id="UP000009159">
    <property type="component" value="Chromosome"/>
</dbReference>
<evidence type="ECO:0000256" key="2">
    <source>
        <dbReference type="ARBA" id="ARBA00006679"/>
    </source>
</evidence>
<comment type="subcellular location">
    <subcellularLocation>
        <location evidence="1">Cell membrane</location>
        <topology evidence="1">Multi-pass membrane protein</topology>
    </subcellularLocation>
</comment>
<dbReference type="AlphaFoldDB" id="A1TDU9"/>
<dbReference type="PANTHER" id="PTHR33452">
    <property type="entry name" value="OXIDOREDUCTASE CATD-RELATED"/>
    <property type="match status" value="1"/>
</dbReference>
<evidence type="ECO:0000256" key="7">
    <source>
        <dbReference type="SAM" id="Phobius"/>
    </source>
</evidence>
<feature type="transmembrane region" description="Helical" evidence="7">
    <location>
        <begin position="36"/>
        <end position="54"/>
    </location>
</feature>
<dbReference type="STRING" id="350058.Mvan_4574"/>
<evidence type="ECO:0000256" key="6">
    <source>
        <dbReference type="ARBA" id="ARBA00023136"/>
    </source>
</evidence>
<dbReference type="KEGG" id="mva:Mvan_4574"/>
<dbReference type="EMBL" id="CP000511">
    <property type="protein sequence ID" value="ABM15349.1"/>
    <property type="molecule type" value="Genomic_DNA"/>
</dbReference>
<dbReference type="GO" id="GO:0005886">
    <property type="term" value="C:plasma membrane"/>
    <property type="evidence" value="ECO:0007669"/>
    <property type="project" value="UniProtKB-SubCell"/>
</dbReference>
<feature type="transmembrane region" description="Helical" evidence="7">
    <location>
        <begin position="74"/>
        <end position="95"/>
    </location>
</feature>
<evidence type="ECO:0000313" key="8">
    <source>
        <dbReference type="EMBL" id="ABM15349.1"/>
    </source>
</evidence>
<proteinExistence type="inferred from homology"/>
<name>A1TDU9_MYCVP</name>
<accession>A1TDU9</accession>
<dbReference type="PANTHER" id="PTHR33452:SF1">
    <property type="entry name" value="INNER MEMBRANE PROTEIN YPHA-RELATED"/>
    <property type="match status" value="1"/>
</dbReference>
<evidence type="ECO:0000256" key="5">
    <source>
        <dbReference type="ARBA" id="ARBA00022989"/>
    </source>
</evidence>